<evidence type="ECO:0000313" key="2">
    <source>
        <dbReference type="Proteomes" id="UP000003277"/>
    </source>
</evidence>
<comment type="caution">
    <text evidence="1">The sequence shown here is derived from an EMBL/GenBank/DDBJ whole genome shotgun (WGS) entry which is preliminary data.</text>
</comment>
<dbReference type="AlphaFoldDB" id="H1CY00"/>
<dbReference type="HOGENOM" id="CLU_3199037_0_0_9"/>
<proteinExistence type="predicted"/>
<dbReference type="EMBL" id="ADLT01000007">
    <property type="protein sequence ID" value="EHO63878.1"/>
    <property type="molecule type" value="Genomic_DNA"/>
</dbReference>
<reference evidence="1 2" key="1">
    <citation type="submission" date="2011-11" db="EMBL/GenBank/DDBJ databases">
        <title>The Genome Sequence of Dialister succinatiphilus YIT 11850.</title>
        <authorList>
            <consortium name="The Broad Institute Genome Sequencing Platform"/>
            <person name="Earl A."/>
            <person name="Ward D."/>
            <person name="Feldgarden M."/>
            <person name="Gevers D."/>
            <person name="Morotomi M."/>
            <person name="Young S.K."/>
            <person name="Zeng Q."/>
            <person name="Gargeya S."/>
            <person name="Fitzgerald M."/>
            <person name="Haas B."/>
            <person name="Abouelleil A."/>
            <person name="Alvarado L."/>
            <person name="Arachchi H.M."/>
            <person name="Berlin A."/>
            <person name="Brown A."/>
            <person name="Chapman S.B."/>
            <person name="Dunbar C."/>
            <person name="Gearin G."/>
            <person name="Goldberg J."/>
            <person name="Griggs A."/>
            <person name="Gujja S."/>
            <person name="Heiman D."/>
            <person name="Howarth C."/>
            <person name="Lui A."/>
            <person name="MacDonald P.J.P."/>
            <person name="Montmayeur A."/>
            <person name="Murphy C."/>
            <person name="Neiman D."/>
            <person name="Pearson M."/>
            <person name="Priest M."/>
            <person name="Roberts A."/>
            <person name="Saif S."/>
            <person name="Shea T."/>
            <person name="Sisk P."/>
            <person name="Stolte C."/>
            <person name="Sykes S."/>
            <person name="Wortman J."/>
            <person name="Nusbaum C."/>
            <person name="Birren B."/>
        </authorList>
    </citation>
    <scope>NUCLEOTIDE SEQUENCE [LARGE SCALE GENOMIC DNA]</scope>
    <source>
        <strain evidence="1 2">YIT 11850</strain>
    </source>
</reference>
<sequence length="45" mass="5467">MTYKRNTRRNKRCRIIYRASMRTKSGKIIFAADYGLKAFIIKVYY</sequence>
<dbReference type="Proteomes" id="UP000003277">
    <property type="component" value="Unassembled WGS sequence"/>
</dbReference>
<organism evidence="1 2">
    <name type="scientific">Dialister succinatiphilus YIT 11850</name>
    <dbReference type="NCBI Taxonomy" id="742743"/>
    <lineage>
        <taxon>Bacteria</taxon>
        <taxon>Bacillati</taxon>
        <taxon>Bacillota</taxon>
        <taxon>Negativicutes</taxon>
        <taxon>Veillonellales</taxon>
        <taxon>Veillonellaceae</taxon>
        <taxon>Dialister</taxon>
    </lineage>
</organism>
<gene>
    <name evidence="1" type="ORF">HMPREF9453_00238</name>
</gene>
<keyword evidence="2" id="KW-1185">Reference proteome</keyword>
<protein>
    <submittedName>
        <fullName evidence="1">Uncharacterized protein</fullName>
    </submittedName>
</protein>
<evidence type="ECO:0000313" key="1">
    <source>
        <dbReference type="EMBL" id="EHO63878.1"/>
    </source>
</evidence>
<name>H1CY00_9FIRM</name>
<dbReference type="STRING" id="742743.HMPREF9453_00238"/>
<dbReference type="PATRIC" id="fig|742743.3.peg.240"/>
<accession>H1CY00</accession>